<dbReference type="InterPro" id="IPR011978">
    <property type="entry name" value="YgfB-like"/>
</dbReference>
<dbReference type="HOGENOM" id="CLU_085336_0_1_6"/>
<name>B8KU50_9GAMM</name>
<proteinExistence type="inferred from homology"/>
<dbReference type="Pfam" id="PF03695">
    <property type="entry name" value="UPF0149"/>
    <property type="match status" value="1"/>
</dbReference>
<comment type="similarity">
    <text evidence="1">Belongs to the UPF0149 family.</text>
</comment>
<reference evidence="3" key="1">
    <citation type="journal article" date="2013" name="BMC Microbiol.">
        <title>Taxonomy and evolution of bacteriochlorophyll a-containing members of the OM60/NOR5 clade of marine gammaproteobacteria: description of Luminiphilus syltensis gen. nov., sp. nov., reclassification of Haliea rubra as Pseudohaliea rubra gen. nov., comb. nov., and emendation of Chromatocurvus halotolerans.</title>
        <authorList>
            <person name="Spring S."/>
            <person name="Riedel T."/>
            <person name="Sproer C."/>
            <person name="Yan S."/>
            <person name="Harder J."/>
            <person name="Fuchs B.M."/>
        </authorList>
    </citation>
    <scope>NUCLEOTIDE SEQUENCE [LARGE SCALE GENOMIC DNA]</scope>
    <source>
        <strain evidence="3">NOR51-B</strain>
    </source>
</reference>
<sequence length="185" mass="19722">MGEFEDMPTWAEAADVLFDAGLTTNPSELHGALMGLLGSGAPVSDGDMVPALERALGIECRGELVDLVQRLHRATVSAVRDSNYAFYPLLPEDDDDLEARLLSLGLWTTGFLTGFTQGVTIAGAGSEGVAPDTAEALKDFAVIAQVDSAEPETDDAERDFEELAEYVRFAALNTVENALQIQDGN</sequence>
<gene>
    <name evidence="2" type="ORF">NOR51B_1123</name>
</gene>
<dbReference type="AlphaFoldDB" id="B8KU50"/>
<dbReference type="GO" id="GO:0005829">
    <property type="term" value="C:cytosol"/>
    <property type="evidence" value="ECO:0007669"/>
    <property type="project" value="TreeGrafter"/>
</dbReference>
<dbReference type="PANTHER" id="PTHR37528:SF1">
    <property type="entry name" value="UPF0149 PROTEIN YGFB"/>
    <property type="match status" value="1"/>
</dbReference>
<evidence type="ECO:0000313" key="2">
    <source>
        <dbReference type="EMBL" id="EED35178.1"/>
    </source>
</evidence>
<dbReference type="eggNOG" id="COG3079">
    <property type="taxonomic scope" value="Bacteria"/>
</dbReference>
<dbReference type="Gene3D" id="1.20.120.740">
    <property type="entry name" value="YgfB uncharacterised protein family UPF0149, PF03695"/>
    <property type="match status" value="1"/>
</dbReference>
<accession>B8KU50</accession>
<dbReference type="PANTHER" id="PTHR37528">
    <property type="entry name" value="UPF0149 PROTEIN YGFB"/>
    <property type="match status" value="1"/>
</dbReference>
<dbReference type="EMBL" id="DS999411">
    <property type="protein sequence ID" value="EED35178.1"/>
    <property type="molecule type" value="Genomic_DNA"/>
</dbReference>
<dbReference type="STRING" id="565045.NOR51B_1123"/>
<dbReference type="SUPFAM" id="SSF101327">
    <property type="entry name" value="YgfB-like"/>
    <property type="match status" value="1"/>
</dbReference>
<evidence type="ECO:0000256" key="1">
    <source>
        <dbReference type="ARBA" id="ARBA00038308"/>
    </source>
</evidence>
<dbReference type="InterPro" id="IPR036255">
    <property type="entry name" value="YgfB-like_sf"/>
</dbReference>
<dbReference type="Proteomes" id="UP000004699">
    <property type="component" value="Unassembled WGS sequence"/>
</dbReference>
<evidence type="ECO:0000313" key="3">
    <source>
        <dbReference type="Proteomes" id="UP000004699"/>
    </source>
</evidence>
<keyword evidence="3" id="KW-1185">Reference proteome</keyword>
<protein>
    <recommendedName>
        <fullName evidence="4">YecA family protein</fullName>
    </recommendedName>
</protein>
<organism evidence="2 3">
    <name type="scientific">Luminiphilus syltensis NOR5-1B</name>
    <dbReference type="NCBI Taxonomy" id="565045"/>
    <lineage>
        <taxon>Bacteria</taxon>
        <taxon>Pseudomonadati</taxon>
        <taxon>Pseudomonadota</taxon>
        <taxon>Gammaproteobacteria</taxon>
        <taxon>Cellvibrionales</taxon>
        <taxon>Halieaceae</taxon>
        <taxon>Luminiphilus</taxon>
    </lineage>
</organism>
<evidence type="ECO:0008006" key="4">
    <source>
        <dbReference type="Google" id="ProtNLM"/>
    </source>
</evidence>